<dbReference type="Gene3D" id="3.40.50.300">
    <property type="entry name" value="P-loop containing nucleotide triphosphate hydrolases"/>
    <property type="match status" value="1"/>
</dbReference>
<dbReference type="PROSITE" id="PS51417">
    <property type="entry name" value="ARF"/>
    <property type="match status" value="1"/>
</dbReference>
<feature type="compositionally biased region" description="Basic and acidic residues" evidence="5">
    <location>
        <begin position="33"/>
        <end position="50"/>
    </location>
</feature>
<protein>
    <recommendedName>
        <fullName evidence="9">ADP-ribosylation factor-like protein 9</fullName>
    </recommendedName>
</protein>
<dbReference type="SUPFAM" id="SSF52540">
    <property type="entry name" value="P-loop containing nucleoside triphosphate hydrolases"/>
    <property type="match status" value="1"/>
</dbReference>
<accession>A0AAD7RCW7</accession>
<evidence type="ECO:0000256" key="6">
    <source>
        <dbReference type="SAM" id="Phobius"/>
    </source>
</evidence>
<evidence type="ECO:0008006" key="9">
    <source>
        <dbReference type="Google" id="ProtNLM"/>
    </source>
</evidence>
<feature type="binding site" evidence="4">
    <location>
        <position position="108"/>
    </location>
    <ligand>
        <name>Mg(2+)</name>
        <dbReference type="ChEBI" id="CHEBI:18420"/>
    </ligand>
</feature>
<keyword evidence="6" id="KW-0472">Membrane</keyword>
<keyword evidence="4" id="KW-0479">Metal-binding</keyword>
<comment type="caution">
    <text evidence="7">The sequence shown here is derived from an EMBL/GenBank/DDBJ whole genome shotgun (WGS) entry which is preliminary data.</text>
</comment>
<reference evidence="7" key="1">
    <citation type="journal article" date="2023" name="Science">
        <title>Genome structures resolve the early diversification of teleost fishes.</title>
        <authorList>
            <person name="Parey E."/>
            <person name="Louis A."/>
            <person name="Montfort J."/>
            <person name="Bouchez O."/>
            <person name="Roques C."/>
            <person name="Iampietro C."/>
            <person name="Lluch J."/>
            <person name="Castinel A."/>
            <person name="Donnadieu C."/>
            <person name="Desvignes T."/>
            <person name="Floi Bucao C."/>
            <person name="Jouanno E."/>
            <person name="Wen M."/>
            <person name="Mejri S."/>
            <person name="Dirks R."/>
            <person name="Jansen H."/>
            <person name="Henkel C."/>
            <person name="Chen W.J."/>
            <person name="Zahm M."/>
            <person name="Cabau C."/>
            <person name="Klopp C."/>
            <person name="Thompson A.W."/>
            <person name="Robinson-Rechavi M."/>
            <person name="Braasch I."/>
            <person name="Lecointre G."/>
            <person name="Bobe J."/>
            <person name="Postlethwait J.H."/>
            <person name="Berthelot C."/>
            <person name="Roest Crollius H."/>
            <person name="Guiguen Y."/>
        </authorList>
    </citation>
    <scope>NUCLEOTIDE SEQUENCE</scope>
    <source>
        <strain evidence="7">NC1722</strain>
    </source>
</reference>
<dbReference type="Proteomes" id="UP001221898">
    <property type="component" value="Unassembled WGS sequence"/>
</dbReference>
<feature type="binding site" evidence="4">
    <location>
        <position position="90"/>
    </location>
    <ligand>
        <name>Mg(2+)</name>
        <dbReference type="ChEBI" id="CHEBI:18420"/>
    </ligand>
</feature>
<dbReference type="Pfam" id="PF00025">
    <property type="entry name" value="Arf"/>
    <property type="match status" value="1"/>
</dbReference>
<dbReference type="PANTHER" id="PTHR46724">
    <property type="entry name" value="ADP-RIBOSYLATION FACTOR-LIKE PROTEIN 9-RELATED"/>
    <property type="match status" value="1"/>
</dbReference>
<organism evidence="7 8">
    <name type="scientific">Aldrovandia affinis</name>
    <dbReference type="NCBI Taxonomy" id="143900"/>
    <lineage>
        <taxon>Eukaryota</taxon>
        <taxon>Metazoa</taxon>
        <taxon>Chordata</taxon>
        <taxon>Craniata</taxon>
        <taxon>Vertebrata</taxon>
        <taxon>Euteleostomi</taxon>
        <taxon>Actinopterygii</taxon>
        <taxon>Neopterygii</taxon>
        <taxon>Teleostei</taxon>
        <taxon>Notacanthiformes</taxon>
        <taxon>Halosauridae</taxon>
        <taxon>Aldrovandia</taxon>
    </lineage>
</organism>
<keyword evidence="8" id="KW-1185">Reference proteome</keyword>
<evidence type="ECO:0000256" key="3">
    <source>
        <dbReference type="PIRSR" id="PIRSR606689-1"/>
    </source>
</evidence>
<feature type="binding site" evidence="3">
    <location>
        <position position="130"/>
    </location>
    <ligand>
        <name>GTP</name>
        <dbReference type="ChEBI" id="CHEBI:37565"/>
    </ligand>
</feature>
<dbReference type="GO" id="GO:0046872">
    <property type="term" value="F:metal ion binding"/>
    <property type="evidence" value="ECO:0007669"/>
    <property type="project" value="UniProtKB-KW"/>
</dbReference>
<proteinExistence type="predicted"/>
<dbReference type="SMART" id="SM00178">
    <property type="entry name" value="SAR"/>
    <property type="match status" value="1"/>
</dbReference>
<dbReference type="InterPro" id="IPR027417">
    <property type="entry name" value="P-loop_NTPase"/>
</dbReference>
<evidence type="ECO:0000256" key="2">
    <source>
        <dbReference type="ARBA" id="ARBA00023134"/>
    </source>
</evidence>
<keyword evidence="4" id="KW-0460">Magnesium</keyword>
<dbReference type="InterPro" id="IPR053254">
    <property type="entry name" value="Arf-like_GTPase"/>
</dbReference>
<keyword evidence="1 3" id="KW-0547">Nucleotide-binding</keyword>
<feature type="region of interest" description="Disordered" evidence="5">
    <location>
        <begin position="33"/>
        <end position="77"/>
    </location>
</feature>
<sequence>MPGAREAALVGAAIAITGGVVYVAWNLLSSAQKREAPVEKEPENETREEAPVVSETVHTVTEEPERRDAPPERSSSRQVLVLGLDGAGKTSLVHCLATGSLEQSVTPTKGFNAVSINKEELKIEFLEIGGSEDLRAYWKMYLCKAEVLVYVVDSSDSARFPLAKAHLHELIAEHPRLSLVVLANKQDLEGACGITDLHDALSLGEVGDERKLFLIGTHVKKGDSELPSSVQDARELIIQMVSDTN</sequence>
<keyword evidence="2 3" id="KW-0342">GTP-binding</keyword>
<feature type="transmembrane region" description="Helical" evidence="6">
    <location>
        <begin position="7"/>
        <end position="28"/>
    </location>
</feature>
<evidence type="ECO:0000256" key="5">
    <source>
        <dbReference type="SAM" id="MobiDB-lite"/>
    </source>
</evidence>
<dbReference type="GO" id="GO:0003924">
    <property type="term" value="F:GTPase activity"/>
    <property type="evidence" value="ECO:0007669"/>
    <property type="project" value="InterPro"/>
</dbReference>
<feature type="compositionally biased region" description="Basic and acidic residues" evidence="5">
    <location>
        <begin position="60"/>
        <end position="75"/>
    </location>
</feature>
<dbReference type="PRINTS" id="PR00328">
    <property type="entry name" value="SAR1GTPBP"/>
</dbReference>
<name>A0AAD7RCW7_9TELE</name>
<evidence type="ECO:0000256" key="4">
    <source>
        <dbReference type="PIRSR" id="PIRSR606689-2"/>
    </source>
</evidence>
<dbReference type="SMART" id="SM00177">
    <property type="entry name" value="ARF"/>
    <property type="match status" value="1"/>
</dbReference>
<keyword evidence="6" id="KW-1133">Transmembrane helix</keyword>
<feature type="binding site" evidence="3">
    <location>
        <begin position="83"/>
        <end position="90"/>
    </location>
    <ligand>
        <name>GTP</name>
        <dbReference type="ChEBI" id="CHEBI:37565"/>
    </ligand>
</feature>
<dbReference type="PANTHER" id="PTHR46724:SF2">
    <property type="entry name" value="ADP-RIBOSYLATION FACTOR-LIKE PROTEIN 9"/>
    <property type="match status" value="1"/>
</dbReference>
<dbReference type="AlphaFoldDB" id="A0AAD7RCW7"/>
<evidence type="ECO:0000313" key="8">
    <source>
        <dbReference type="Proteomes" id="UP001221898"/>
    </source>
</evidence>
<evidence type="ECO:0000256" key="1">
    <source>
        <dbReference type="ARBA" id="ARBA00022741"/>
    </source>
</evidence>
<dbReference type="EMBL" id="JAINUG010000338">
    <property type="protein sequence ID" value="KAJ8377867.1"/>
    <property type="molecule type" value="Genomic_DNA"/>
</dbReference>
<dbReference type="InterPro" id="IPR006689">
    <property type="entry name" value="Small_GTPase_ARF/SAR"/>
</dbReference>
<dbReference type="GO" id="GO:0005525">
    <property type="term" value="F:GTP binding"/>
    <property type="evidence" value="ECO:0007669"/>
    <property type="project" value="UniProtKB-KW"/>
</dbReference>
<keyword evidence="6" id="KW-0812">Transmembrane</keyword>
<gene>
    <name evidence="7" type="ORF">AAFF_G00250990</name>
</gene>
<evidence type="ECO:0000313" key="7">
    <source>
        <dbReference type="EMBL" id="KAJ8377867.1"/>
    </source>
</evidence>
<feature type="binding site" evidence="3">
    <location>
        <begin position="184"/>
        <end position="187"/>
    </location>
    <ligand>
        <name>GTP</name>
        <dbReference type="ChEBI" id="CHEBI:37565"/>
    </ligand>
</feature>